<dbReference type="Pfam" id="PF12728">
    <property type="entry name" value="HTH_17"/>
    <property type="match status" value="1"/>
</dbReference>
<dbReference type="EMBL" id="JAUTFT010000009">
    <property type="protein sequence ID" value="MDW8635191.1"/>
    <property type="molecule type" value="Genomic_DNA"/>
</dbReference>
<comment type="caution">
    <text evidence="2">The sequence shown here is derived from an EMBL/GenBank/DDBJ whole genome shotgun (WGS) entry which is preliminary data.</text>
</comment>
<name>A0AAP6DV14_STRSU</name>
<organism evidence="2 3">
    <name type="scientific">Streptococcus suis</name>
    <dbReference type="NCBI Taxonomy" id="1307"/>
    <lineage>
        <taxon>Bacteria</taxon>
        <taxon>Bacillati</taxon>
        <taxon>Bacillota</taxon>
        <taxon>Bacilli</taxon>
        <taxon>Lactobacillales</taxon>
        <taxon>Streptococcaceae</taxon>
        <taxon>Streptococcus</taxon>
    </lineage>
</organism>
<dbReference type="Gene3D" id="1.10.10.10">
    <property type="entry name" value="Winged helix-like DNA-binding domain superfamily/Winged helix DNA-binding domain"/>
    <property type="match status" value="1"/>
</dbReference>
<dbReference type="InterPro" id="IPR036388">
    <property type="entry name" value="WH-like_DNA-bd_sf"/>
</dbReference>
<accession>A0AAP6DV14</accession>
<dbReference type="InterPro" id="IPR009061">
    <property type="entry name" value="DNA-bd_dom_put_sf"/>
</dbReference>
<sequence>MQVILPTGQVQEIQLMITELLQHEISHFKEALGLDSPYLNKIQACQYLGISNNTLDSWIQKGLPVIKIGKTVRFHKNEIDRWLCKEVML</sequence>
<reference evidence="2" key="1">
    <citation type="submission" date="2023-07" db="EMBL/GenBank/DDBJ databases">
        <title>Characterization of virulence traits, antimicrobial resistance genes carried by mobile genetic elements and competence in Streptococcus suis strains isolated in France.</title>
        <authorList>
            <person name="Dechene-Tempier M."/>
            <person name="Marois-Crehan C."/>
            <person name="De Boisseson C."/>
            <person name="Lucas P."/>
            <person name="Bougeard S."/>
            <person name="Libante V."/>
            <person name="Payot S."/>
        </authorList>
    </citation>
    <scope>NUCLEOTIDE SEQUENCE</scope>
    <source>
        <strain evidence="2">1532</strain>
    </source>
</reference>
<feature type="domain" description="Helix-turn-helix" evidence="1">
    <location>
        <begin position="43"/>
        <end position="85"/>
    </location>
</feature>
<dbReference type="RefSeq" id="WP_024405909.1">
    <property type="nucleotide sequence ID" value="NZ_CAMUSF010000001.1"/>
</dbReference>
<dbReference type="NCBIfam" id="TIGR01764">
    <property type="entry name" value="excise"/>
    <property type="match status" value="1"/>
</dbReference>
<dbReference type="Proteomes" id="UP001272448">
    <property type="component" value="Unassembled WGS sequence"/>
</dbReference>
<evidence type="ECO:0000313" key="2">
    <source>
        <dbReference type="EMBL" id="MDW8635191.1"/>
    </source>
</evidence>
<dbReference type="InterPro" id="IPR010093">
    <property type="entry name" value="SinI_DNA-bd"/>
</dbReference>
<protein>
    <submittedName>
        <fullName evidence="2">Helix-turn-helix domain-containing protein</fullName>
    </submittedName>
</protein>
<gene>
    <name evidence="2" type="ORF">Q7V77_05585</name>
</gene>
<proteinExistence type="predicted"/>
<dbReference type="AlphaFoldDB" id="A0AAP6DV14"/>
<evidence type="ECO:0000313" key="3">
    <source>
        <dbReference type="Proteomes" id="UP001272448"/>
    </source>
</evidence>
<dbReference type="GO" id="GO:0003677">
    <property type="term" value="F:DNA binding"/>
    <property type="evidence" value="ECO:0007669"/>
    <property type="project" value="InterPro"/>
</dbReference>
<dbReference type="InterPro" id="IPR041657">
    <property type="entry name" value="HTH_17"/>
</dbReference>
<evidence type="ECO:0000259" key="1">
    <source>
        <dbReference type="Pfam" id="PF12728"/>
    </source>
</evidence>
<dbReference type="SUPFAM" id="SSF46955">
    <property type="entry name" value="Putative DNA-binding domain"/>
    <property type="match status" value="1"/>
</dbReference>